<dbReference type="InterPro" id="IPR046357">
    <property type="entry name" value="PPIase_dom_sf"/>
</dbReference>
<dbReference type="EMBL" id="JADIMA010000029">
    <property type="protein sequence ID" value="MBO8472551.1"/>
    <property type="molecule type" value="Genomic_DNA"/>
</dbReference>
<dbReference type="GO" id="GO:0003755">
    <property type="term" value="F:peptidyl-prolyl cis-trans isomerase activity"/>
    <property type="evidence" value="ECO:0007669"/>
    <property type="project" value="UniProtKB-KW"/>
</dbReference>
<dbReference type="SUPFAM" id="SSF54534">
    <property type="entry name" value="FKBP-like"/>
    <property type="match status" value="2"/>
</dbReference>
<organism evidence="3 4">
    <name type="scientific">Candidatus Merdivivens pullicola</name>
    <dbReference type="NCBI Taxonomy" id="2840872"/>
    <lineage>
        <taxon>Bacteria</taxon>
        <taxon>Pseudomonadati</taxon>
        <taxon>Bacteroidota</taxon>
        <taxon>Bacteroidia</taxon>
        <taxon>Bacteroidales</taxon>
        <taxon>Muribaculaceae</taxon>
        <taxon>Muribaculaceae incertae sedis</taxon>
        <taxon>Candidatus Merdivivens</taxon>
    </lineage>
</organism>
<dbReference type="Pfam" id="PF00639">
    <property type="entry name" value="Rotamase"/>
    <property type="match status" value="2"/>
</dbReference>
<keyword evidence="1 3" id="KW-0413">Isomerase</keyword>
<dbReference type="Gene3D" id="3.10.50.40">
    <property type="match status" value="2"/>
</dbReference>
<protein>
    <submittedName>
        <fullName evidence="3">Peptidylprolyl isomerase</fullName>
    </submittedName>
</protein>
<dbReference type="Proteomes" id="UP000823604">
    <property type="component" value="Unassembled WGS sequence"/>
</dbReference>
<dbReference type="PANTHER" id="PTHR47245">
    <property type="entry name" value="PEPTIDYLPROLYL ISOMERASE"/>
    <property type="match status" value="1"/>
</dbReference>
<evidence type="ECO:0000259" key="2">
    <source>
        <dbReference type="PROSITE" id="PS50198"/>
    </source>
</evidence>
<dbReference type="InterPro" id="IPR023058">
    <property type="entry name" value="PPIase_PpiC_CS"/>
</dbReference>
<feature type="domain" description="PpiC" evidence="2">
    <location>
        <begin position="58"/>
        <end position="157"/>
    </location>
</feature>
<dbReference type="PROSITE" id="PS01096">
    <property type="entry name" value="PPIC_PPIASE_1"/>
    <property type="match status" value="1"/>
</dbReference>
<dbReference type="InterPro" id="IPR050245">
    <property type="entry name" value="PrsA_foldase"/>
</dbReference>
<evidence type="ECO:0000256" key="1">
    <source>
        <dbReference type="PROSITE-ProRule" id="PRU00278"/>
    </source>
</evidence>
<comment type="caution">
    <text evidence="3">The sequence shown here is derived from an EMBL/GenBank/DDBJ whole genome shotgun (WGS) entry which is preliminary data.</text>
</comment>
<dbReference type="AlphaFoldDB" id="A0A9D9II71"/>
<name>A0A9D9II71_9BACT</name>
<feature type="non-terminal residue" evidence="3">
    <location>
        <position position="1"/>
    </location>
</feature>
<accession>A0A9D9II71</accession>
<evidence type="ECO:0000313" key="3">
    <source>
        <dbReference type="EMBL" id="MBO8472551.1"/>
    </source>
</evidence>
<dbReference type="PROSITE" id="PS50198">
    <property type="entry name" value="PPIC_PPIASE_2"/>
    <property type="match status" value="2"/>
</dbReference>
<reference evidence="3" key="1">
    <citation type="submission" date="2020-10" db="EMBL/GenBank/DDBJ databases">
        <authorList>
            <person name="Gilroy R."/>
        </authorList>
    </citation>
    <scope>NUCLEOTIDE SEQUENCE</scope>
    <source>
        <strain evidence="3">B1-8020</strain>
    </source>
</reference>
<keyword evidence="1" id="KW-0697">Rotamase</keyword>
<gene>
    <name evidence="3" type="ORF">IAB81_02845</name>
</gene>
<dbReference type="InterPro" id="IPR000297">
    <property type="entry name" value="PPIase_PpiC"/>
</dbReference>
<feature type="domain" description="PpiC" evidence="2">
    <location>
        <begin position="160"/>
        <end position="257"/>
    </location>
</feature>
<reference evidence="3" key="2">
    <citation type="journal article" date="2021" name="PeerJ">
        <title>Extensive microbial diversity within the chicken gut microbiome revealed by metagenomics and culture.</title>
        <authorList>
            <person name="Gilroy R."/>
            <person name="Ravi A."/>
            <person name="Getino M."/>
            <person name="Pursley I."/>
            <person name="Horton D.L."/>
            <person name="Alikhan N.F."/>
            <person name="Baker D."/>
            <person name="Gharbi K."/>
            <person name="Hall N."/>
            <person name="Watson M."/>
            <person name="Adriaenssens E.M."/>
            <person name="Foster-Nyarko E."/>
            <person name="Jarju S."/>
            <person name="Secka A."/>
            <person name="Antonio M."/>
            <person name="Oren A."/>
            <person name="Chaudhuri R.R."/>
            <person name="La Ragione R."/>
            <person name="Hildebrand F."/>
            <person name="Pallen M.J."/>
        </authorList>
    </citation>
    <scope>NUCLEOTIDE SEQUENCE</scope>
    <source>
        <strain evidence="3">B1-8020</strain>
    </source>
</reference>
<evidence type="ECO:0000313" key="4">
    <source>
        <dbReference type="Proteomes" id="UP000823604"/>
    </source>
</evidence>
<sequence>YFKKPLYRLKDEWRESYQDLALVQQMQAQIRQDIPALTPSDVRSFAENTPESELPVVSQQYRLSQIVIYPDKEDAALRTKERLLELRERVMDGESFSTLARLYSQDPGSARRGGELGMTPKANYWPAFSDAAMSLKEGQVSQIVETPDGYHIIQMIEKDGDMFNARHILIKPEYSDEERDRAFARLDSIRNEILSGNVTFEMAAKANSEDLKTRTNGGQMADEYTGSIYFDKDHLKPADYTAISSLNEGGISEPFQSLDNEGRGQVVYKIIRIDRIIPSHVADYSLDYDLLLNVATNIEAEKAVEDFINEKINSTYIIIDQAFKDCDFKYEGWFKNSL</sequence>
<proteinExistence type="predicted"/>
<dbReference type="PANTHER" id="PTHR47245:SF2">
    <property type="entry name" value="PEPTIDYL-PROLYL CIS-TRANS ISOMERASE HP_0175-RELATED"/>
    <property type="match status" value="1"/>
</dbReference>